<dbReference type="EC" id="3.1.26.4" evidence="9"/>
<dbReference type="SUPFAM" id="SSF53098">
    <property type="entry name" value="Ribonuclease H-like"/>
    <property type="match status" value="1"/>
</dbReference>
<dbReference type="GO" id="GO:0032299">
    <property type="term" value="C:ribonuclease H2 complex"/>
    <property type="evidence" value="ECO:0007669"/>
    <property type="project" value="TreeGrafter"/>
</dbReference>
<feature type="domain" description="RNase H type-2" evidence="11">
    <location>
        <begin position="52"/>
        <end position="302"/>
    </location>
</feature>
<name>A0AA38W412_9PEZI</name>
<evidence type="ECO:0000256" key="4">
    <source>
        <dbReference type="ARBA" id="ARBA00022722"/>
    </source>
</evidence>
<feature type="binding site" evidence="8">
    <location>
        <position position="58"/>
    </location>
    <ligand>
        <name>a divalent metal cation</name>
        <dbReference type="ChEBI" id="CHEBI:60240"/>
    </ligand>
</feature>
<comment type="function">
    <text evidence="9">Endonuclease that specifically degrades the RNA of RNA-DNA hybrids.</text>
</comment>
<feature type="compositionally biased region" description="Polar residues" evidence="10">
    <location>
        <begin position="1"/>
        <end position="11"/>
    </location>
</feature>
<feature type="binding site" evidence="8">
    <location>
        <position position="59"/>
    </location>
    <ligand>
        <name>a divalent metal cation</name>
        <dbReference type="ChEBI" id="CHEBI:60240"/>
    </ligand>
</feature>
<evidence type="ECO:0000259" key="11">
    <source>
        <dbReference type="PROSITE" id="PS51975"/>
    </source>
</evidence>
<dbReference type="EMBL" id="JANBVN010000005">
    <property type="protein sequence ID" value="KAJ9165185.1"/>
    <property type="molecule type" value="Genomic_DNA"/>
</dbReference>
<feature type="region of interest" description="Disordered" evidence="10">
    <location>
        <begin position="236"/>
        <end position="259"/>
    </location>
</feature>
<protein>
    <recommendedName>
        <fullName evidence="9">Ribonuclease</fullName>
        <ecNumber evidence="9">3.1.26.4</ecNumber>
    </recommendedName>
</protein>
<dbReference type="CDD" id="cd07181">
    <property type="entry name" value="RNase_HII_eukaryota_like"/>
    <property type="match status" value="1"/>
</dbReference>
<evidence type="ECO:0000313" key="12">
    <source>
        <dbReference type="EMBL" id="KAJ9165185.1"/>
    </source>
</evidence>
<organism evidence="12 13">
    <name type="scientific">Coniochaeta hoffmannii</name>
    <dbReference type="NCBI Taxonomy" id="91930"/>
    <lineage>
        <taxon>Eukaryota</taxon>
        <taxon>Fungi</taxon>
        <taxon>Dikarya</taxon>
        <taxon>Ascomycota</taxon>
        <taxon>Pezizomycotina</taxon>
        <taxon>Sordariomycetes</taxon>
        <taxon>Sordariomycetidae</taxon>
        <taxon>Coniochaetales</taxon>
        <taxon>Coniochaetaceae</taxon>
        <taxon>Coniochaeta</taxon>
    </lineage>
</organism>
<dbReference type="PANTHER" id="PTHR10954:SF7">
    <property type="entry name" value="RIBONUCLEASE H2 SUBUNIT A"/>
    <property type="match status" value="1"/>
</dbReference>
<dbReference type="InterPro" id="IPR001352">
    <property type="entry name" value="RNase_HII/HIII"/>
</dbReference>
<dbReference type="FunFam" id="3.30.420.10:FF:000016">
    <property type="entry name" value="Ribonuclease"/>
    <property type="match status" value="1"/>
</dbReference>
<reference evidence="12" key="1">
    <citation type="submission" date="2022-07" db="EMBL/GenBank/DDBJ databases">
        <title>Fungi with potential for degradation of polypropylene.</title>
        <authorList>
            <person name="Gostincar C."/>
        </authorList>
    </citation>
    <scope>NUCLEOTIDE SEQUENCE</scope>
    <source>
        <strain evidence="12">EXF-13287</strain>
    </source>
</reference>
<dbReference type="AlphaFoldDB" id="A0AA38W412"/>
<dbReference type="GO" id="GO:0006298">
    <property type="term" value="P:mismatch repair"/>
    <property type="evidence" value="ECO:0007669"/>
    <property type="project" value="TreeGrafter"/>
</dbReference>
<dbReference type="InterPro" id="IPR036397">
    <property type="entry name" value="RNaseH_sf"/>
</dbReference>
<keyword evidence="4 8" id="KW-0540">Nuclease</keyword>
<evidence type="ECO:0000256" key="6">
    <source>
        <dbReference type="ARBA" id="ARBA00022759"/>
    </source>
</evidence>
<evidence type="ECO:0000256" key="8">
    <source>
        <dbReference type="PROSITE-ProRule" id="PRU01319"/>
    </source>
</evidence>
<comment type="cofactor">
    <cofactor evidence="8">
        <name>Mn(2+)</name>
        <dbReference type="ChEBI" id="CHEBI:29035"/>
    </cofactor>
    <cofactor evidence="8">
        <name>Mg(2+)</name>
        <dbReference type="ChEBI" id="CHEBI:18420"/>
    </cofactor>
    <text evidence="8">Manganese or magnesium. Binds 1 divalent metal ion per monomer in the absence of substrate. May bind a second metal ion after substrate binding.</text>
</comment>
<feature type="binding site" evidence="8">
    <location>
        <position position="173"/>
    </location>
    <ligand>
        <name>a divalent metal cation</name>
        <dbReference type="ChEBI" id="CHEBI:60240"/>
    </ligand>
</feature>
<dbReference type="InterPro" id="IPR012337">
    <property type="entry name" value="RNaseH-like_sf"/>
</dbReference>
<evidence type="ECO:0000256" key="5">
    <source>
        <dbReference type="ARBA" id="ARBA00022723"/>
    </source>
</evidence>
<comment type="catalytic activity">
    <reaction evidence="1 8 9">
        <text>Endonucleolytic cleavage to 5'-phosphomonoester.</text>
        <dbReference type="EC" id="3.1.26.4"/>
    </reaction>
</comment>
<accession>A0AA38W412</accession>
<dbReference type="GO" id="GO:0043137">
    <property type="term" value="P:DNA replication, removal of RNA primer"/>
    <property type="evidence" value="ECO:0007669"/>
    <property type="project" value="TreeGrafter"/>
</dbReference>
<feature type="region of interest" description="Disordered" evidence="10">
    <location>
        <begin position="1"/>
        <end position="20"/>
    </location>
</feature>
<dbReference type="GO" id="GO:0003723">
    <property type="term" value="F:RNA binding"/>
    <property type="evidence" value="ECO:0007669"/>
    <property type="project" value="UniProtKB-UniRule"/>
</dbReference>
<gene>
    <name evidence="12" type="ORF">NKR19_g649</name>
</gene>
<evidence type="ECO:0000256" key="3">
    <source>
        <dbReference type="ARBA" id="ARBA00007058"/>
    </source>
</evidence>
<keyword evidence="7 8" id="KW-0378">Hydrolase</keyword>
<comment type="cofactor">
    <cofactor evidence="2">
        <name>Mg(2+)</name>
        <dbReference type="ChEBI" id="CHEBI:18420"/>
    </cofactor>
</comment>
<keyword evidence="5 8" id="KW-0479">Metal-binding</keyword>
<dbReference type="GO" id="GO:0046872">
    <property type="term" value="F:metal ion binding"/>
    <property type="evidence" value="ECO:0007669"/>
    <property type="project" value="UniProtKB-KW"/>
</dbReference>
<dbReference type="InterPro" id="IPR023160">
    <property type="entry name" value="RNase_HII_hlx-loop-hlx_cap_dom"/>
</dbReference>
<evidence type="ECO:0000256" key="1">
    <source>
        <dbReference type="ARBA" id="ARBA00000077"/>
    </source>
</evidence>
<evidence type="ECO:0000256" key="9">
    <source>
        <dbReference type="RuleBase" id="RU003515"/>
    </source>
</evidence>
<comment type="caution">
    <text evidence="12">The sequence shown here is derived from an EMBL/GenBank/DDBJ whole genome shotgun (WGS) entry which is preliminary data.</text>
</comment>
<dbReference type="Proteomes" id="UP001174691">
    <property type="component" value="Unassembled WGS sequence"/>
</dbReference>
<keyword evidence="6 8" id="KW-0255">Endonuclease</keyword>
<dbReference type="PROSITE" id="PS51975">
    <property type="entry name" value="RNASE_H_2"/>
    <property type="match status" value="1"/>
</dbReference>
<dbReference type="FunFam" id="1.10.10.460:FF:000001">
    <property type="entry name" value="Ribonuclease"/>
    <property type="match status" value="1"/>
</dbReference>
<feature type="compositionally biased region" description="Basic and acidic residues" evidence="10">
    <location>
        <begin position="236"/>
        <end position="246"/>
    </location>
</feature>
<evidence type="ECO:0000256" key="10">
    <source>
        <dbReference type="SAM" id="MobiDB-lite"/>
    </source>
</evidence>
<keyword evidence="13" id="KW-1185">Reference proteome</keyword>
<dbReference type="Gene3D" id="1.10.10.460">
    <property type="entry name" value="Ribonuclease hii. Domain 2"/>
    <property type="match status" value="1"/>
</dbReference>
<dbReference type="InterPro" id="IPR024567">
    <property type="entry name" value="RNase_HII/HIII_dom"/>
</dbReference>
<proteinExistence type="inferred from homology"/>
<comment type="similarity">
    <text evidence="3">Belongs to the RNase HII family. Eukaryotic subfamily.</text>
</comment>
<evidence type="ECO:0000313" key="13">
    <source>
        <dbReference type="Proteomes" id="UP001174691"/>
    </source>
</evidence>
<evidence type="ECO:0000256" key="7">
    <source>
        <dbReference type="ARBA" id="ARBA00022801"/>
    </source>
</evidence>
<dbReference type="Pfam" id="PF01351">
    <property type="entry name" value="RNase_HII"/>
    <property type="match status" value="1"/>
</dbReference>
<dbReference type="Gene3D" id="3.30.420.10">
    <property type="entry name" value="Ribonuclease H-like superfamily/Ribonuclease H"/>
    <property type="match status" value="1"/>
</dbReference>
<dbReference type="GO" id="GO:0004523">
    <property type="term" value="F:RNA-DNA hybrid ribonuclease activity"/>
    <property type="evidence" value="ECO:0007669"/>
    <property type="project" value="UniProtKB-UniRule"/>
</dbReference>
<evidence type="ECO:0000256" key="2">
    <source>
        <dbReference type="ARBA" id="ARBA00001946"/>
    </source>
</evidence>
<dbReference type="PANTHER" id="PTHR10954">
    <property type="entry name" value="RIBONUCLEASE H2 SUBUNIT A"/>
    <property type="match status" value="1"/>
</dbReference>
<sequence>MDDQPSDSQLALETPPSPSSIFIPPSIDTPALLSGASYTYFSPIAPSLQSVPVCLGVDEAGRGPVLGPMVYGVFFVPLPLSDSLLRSPAHRFDDSKVLTPAFRLSLMQTLCEPSSQLCLNSGWAVSSLSARDIGAHMFSPSSYNLNAQAMDATVDLIKGVIERGVNVAEIYVDTVGPPATYQAKLEKIFPMAKITVAKKADSLYPCVSAASVCAKVTRDAALEVLYRERSGVDIAREGGAEAKEGGEGEEEGEETMAWGSGYPSDARCVNWMRSNMHPVFGWGPECRFSWGTAKDMLEPAKSTPGTVKVEWPADDDGENTRVTDFFTASRGGDEAVDELGTWFGTPAGVEAF</sequence>